<evidence type="ECO:0000313" key="3">
    <source>
        <dbReference type="EMBL" id="CCC82606.1"/>
    </source>
</evidence>
<evidence type="ECO:0000259" key="2">
    <source>
        <dbReference type="PROSITE" id="PS50983"/>
    </source>
</evidence>
<reference evidence="3 4" key="1">
    <citation type="journal article" date="2011" name="PLoS ONE">
        <title>The complete genome sequence of Thermoproteus tenax: a physiologically versatile member of the Crenarchaeota.</title>
        <authorList>
            <person name="Siebers B."/>
            <person name="Zaparty M."/>
            <person name="Raddatz G."/>
            <person name="Tjaden B."/>
            <person name="Albers S.V."/>
            <person name="Bell S.D."/>
            <person name="Blombach F."/>
            <person name="Kletzin A."/>
            <person name="Kyrpides N."/>
            <person name="Lanz C."/>
            <person name="Plagens A."/>
            <person name="Rampp M."/>
            <person name="Rosinus A."/>
            <person name="von Jan M."/>
            <person name="Makarova K.S."/>
            <person name="Klenk H.P."/>
            <person name="Schuster S.C."/>
            <person name="Hensel R."/>
        </authorList>
    </citation>
    <scope>NUCLEOTIDE SEQUENCE [LARGE SCALE GENOMIC DNA]</scope>
    <source>
        <strain evidence="4">ATCC 35583 / DSM 2078 / JCM 9277 / NBRC 100435 / Kra 1</strain>
    </source>
</reference>
<dbReference type="STRING" id="768679.TTX_1992"/>
<dbReference type="AlphaFoldDB" id="G4RM11"/>
<accession>G4RM11</accession>
<gene>
    <name evidence="3" type="primary">fepB</name>
    <name evidence="3" type="ordered locus">TTX_1992</name>
</gene>
<feature type="domain" description="Fe/B12 periplasmic-binding" evidence="2">
    <location>
        <begin position="115"/>
        <end position="381"/>
    </location>
</feature>
<dbReference type="SUPFAM" id="SSF53807">
    <property type="entry name" value="Helical backbone' metal receptor"/>
    <property type="match status" value="1"/>
</dbReference>
<dbReference type="InterPro" id="IPR002491">
    <property type="entry name" value="ABC_transptr_periplasmic_BD"/>
</dbReference>
<evidence type="ECO:0000256" key="1">
    <source>
        <dbReference type="SAM" id="Phobius"/>
    </source>
</evidence>
<keyword evidence="4" id="KW-1185">Reference proteome</keyword>
<dbReference type="Gene3D" id="3.40.50.1980">
    <property type="entry name" value="Nitrogenase molybdenum iron protein domain"/>
    <property type="match status" value="2"/>
</dbReference>
<keyword evidence="1" id="KW-0812">Transmembrane</keyword>
<dbReference type="PATRIC" id="fig|768679.9.peg.2015"/>
<dbReference type="EMBL" id="FN869859">
    <property type="protein sequence ID" value="CCC82606.1"/>
    <property type="molecule type" value="Genomic_DNA"/>
</dbReference>
<proteinExistence type="predicted"/>
<sequence>MEQSPRAQPLSLGLDSYDILKYGIYLPTMNTRNIMFAIAVVAVAIIAGIIGYHLRVPQAPTATTTVSYVSTTVTTVTTTITASYTTTVTATTSYYPIEVADALNRTLVISSEPATVVSLAPSITQMLVALGLCNRIIGLDQFSYQLLSELNATSCLPANAEVIKINAMSPTGFNETVMLLHPDIVLADAGFEALWARDLPKTGLNVYFLRGTLAANITGIEEDLLALGKIFHKEQRAQALVTWMNRELEIYGAPLNASVAVIVWINPDGSFYAAGNNTFISAVVDAAGGINAIERGGWGPFEPSLLIASNPDVIVLSAMGVSNCTYALQALDNIPGVNKVAAYRSGRVYVVSGLPEDALEEPSLMSVYAVVMLHKVLTGNAPHCLTSAWFLKSLNATLLIKGINSP</sequence>
<dbReference type="eggNOG" id="arCOG04233">
    <property type="taxonomic scope" value="Archaea"/>
</dbReference>
<dbReference type="KEGG" id="ttn:TTX_1992"/>
<evidence type="ECO:0000313" key="4">
    <source>
        <dbReference type="Proteomes" id="UP000002654"/>
    </source>
</evidence>
<dbReference type="Pfam" id="PF01497">
    <property type="entry name" value="Peripla_BP_2"/>
    <property type="match status" value="1"/>
</dbReference>
<keyword evidence="1" id="KW-1133">Transmembrane helix</keyword>
<dbReference type="InterPro" id="IPR050902">
    <property type="entry name" value="ABC_Transporter_SBP"/>
</dbReference>
<protein>
    <submittedName>
        <fullName evidence="3">ABC-type Fe3+-siderophore transport system, periplasmic component</fullName>
    </submittedName>
</protein>
<dbReference type="PaxDb" id="768679-TTX_1992"/>
<dbReference type="Proteomes" id="UP000002654">
    <property type="component" value="Chromosome"/>
</dbReference>
<name>G4RM11_THETK</name>
<dbReference type="PROSITE" id="PS50983">
    <property type="entry name" value="FE_B12_PBP"/>
    <property type="match status" value="1"/>
</dbReference>
<organism evidence="3 4">
    <name type="scientific">Thermoproteus tenax (strain ATCC 35583 / DSM 2078 / JCM 9277 / NBRC 100435 / Kra 1)</name>
    <dbReference type="NCBI Taxonomy" id="768679"/>
    <lineage>
        <taxon>Archaea</taxon>
        <taxon>Thermoproteota</taxon>
        <taxon>Thermoprotei</taxon>
        <taxon>Thermoproteales</taxon>
        <taxon>Thermoproteaceae</taxon>
        <taxon>Thermoproteus</taxon>
    </lineage>
</organism>
<feature type="transmembrane region" description="Helical" evidence="1">
    <location>
        <begin position="34"/>
        <end position="54"/>
    </location>
</feature>
<dbReference type="HOGENOM" id="CLU_056492_0_0_2"/>
<dbReference type="PANTHER" id="PTHR30535:SF34">
    <property type="entry name" value="MOLYBDATE-BINDING PROTEIN MOLA"/>
    <property type="match status" value="1"/>
</dbReference>
<keyword evidence="1" id="KW-0472">Membrane</keyword>
<dbReference type="PANTHER" id="PTHR30535">
    <property type="entry name" value="VITAMIN B12-BINDING PROTEIN"/>
    <property type="match status" value="1"/>
</dbReference>